<comment type="caution">
    <text evidence="3">The sequence shown here is derived from an EMBL/GenBank/DDBJ whole genome shotgun (WGS) entry which is preliminary data.</text>
</comment>
<protein>
    <submittedName>
        <fullName evidence="3">2,3-dihydro-2,3-dihydroxybenzoate dehydrogenase</fullName>
    </submittedName>
</protein>
<dbReference type="InterPro" id="IPR002347">
    <property type="entry name" value="SDR_fam"/>
</dbReference>
<organism evidence="3 4">
    <name type="scientific">Rhodococcus rhodnii</name>
    <dbReference type="NCBI Taxonomy" id="38312"/>
    <lineage>
        <taxon>Bacteria</taxon>
        <taxon>Bacillati</taxon>
        <taxon>Actinomycetota</taxon>
        <taxon>Actinomycetes</taxon>
        <taxon>Mycobacteriales</taxon>
        <taxon>Nocardiaceae</taxon>
        <taxon>Rhodococcus</taxon>
    </lineage>
</organism>
<dbReference type="PRINTS" id="PR01397">
    <property type="entry name" value="DHBDHDRGNASE"/>
</dbReference>
<dbReference type="InterPro" id="IPR020904">
    <property type="entry name" value="Sc_DH/Rdtase_CS"/>
</dbReference>
<name>A0A6P2CL24_9NOCA</name>
<reference evidence="3 4" key="1">
    <citation type="submission" date="2018-07" db="EMBL/GenBank/DDBJ databases">
        <title>Genome sequence of Rhodococcus rhodnii ATCC 35071 from Rhodnius prolixus.</title>
        <authorList>
            <person name="Patel V."/>
            <person name="Vogel K.J."/>
        </authorList>
    </citation>
    <scope>NUCLEOTIDE SEQUENCE [LARGE SCALE GENOMIC DNA]</scope>
    <source>
        <strain evidence="3 4">ATCC 35071</strain>
    </source>
</reference>
<dbReference type="GO" id="GO:0019290">
    <property type="term" value="P:siderophore biosynthetic process"/>
    <property type="evidence" value="ECO:0007669"/>
    <property type="project" value="InterPro"/>
</dbReference>
<dbReference type="Proteomes" id="UP000471120">
    <property type="component" value="Unassembled WGS sequence"/>
</dbReference>
<dbReference type="EMBL" id="QRCM01000001">
    <property type="protein sequence ID" value="TXG91866.1"/>
    <property type="molecule type" value="Genomic_DNA"/>
</dbReference>
<evidence type="ECO:0000256" key="2">
    <source>
        <dbReference type="ARBA" id="ARBA00023002"/>
    </source>
</evidence>
<dbReference type="Gene3D" id="3.40.50.720">
    <property type="entry name" value="NAD(P)-binding Rossmann-like Domain"/>
    <property type="match status" value="1"/>
</dbReference>
<dbReference type="GO" id="GO:0008667">
    <property type="term" value="F:2,3-dihydro-2,3-dihydroxybenzoate dehydrogenase activity"/>
    <property type="evidence" value="ECO:0007669"/>
    <property type="project" value="InterPro"/>
</dbReference>
<keyword evidence="2" id="KW-0560">Oxidoreductase</keyword>
<proteinExistence type="inferred from homology"/>
<dbReference type="PROSITE" id="PS00061">
    <property type="entry name" value="ADH_SHORT"/>
    <property type="match status" value="1"/>
</dbReference>
<dbReference type="SUPFAM" id="SSF51735">
    <property type="entry name" value="NAD(P)-binding Rossmann-fold domains"/>
    <property type="match status" value="1"/>
</dbReference>
<dbReference type="InterPro" id="IPR003560">
    <property type="entry name" value="DHB_DH"/>
</dbReference>
<sequence length="254" mass="25950">MLTRMDGLETRIAVVTGAAGAIGRATAALLAKHGATVAVWDREEVTDVPDGGLALTVDVTDPAAVAAAWGRTEAELGTPTILVHAAGVLRTGSALDDDHTAWHECLAVNATGTMIVASEAARRFVAAGGGAIVVVSSNAAASPRTSMAAYGASKAAATSFVRSLGLEVARHGVRCNIVSPGSTDTAMLRGMWSDPSDAEGVVAGDAEQFRLGIPLRRIADPEDIANAAVYLVSDAARHVTMHDLRVDGGATLDM</sequence>
<evidence type="ECO:0000313" key="4">
    <source>
        <dbReference type="Proteomes" id="UP000471120"/>
    </source>
</evidence>
<accession>A0A6P2CL24</accession>
<dbReference type="InterPro" id="IPR036291">
    <property type="entry name" value="NAD(P)-bd_dom_sf"/>
</dbReference>
<dbReference type="PANTHER" id="PTHR43669:SF3">
    <property type="entry name" value="ALCOHOL DEHYDROGENASE, PUTATIVE (AFU_ORTHOLOGUE AFUA_3G03445)-RELATED"/>
    <property type="match status" value="1"/>
</dbReference>
<dbReference type="AlphaFoldDB" id="A0A6P2CL24"/>
<evidence type="ECO:0000313" key="3">
    <source>
        <dbReference type="EMBL" id="TXG91866.1"/>
    </source>
</evidence>
<evidence type="ECO:0000256" key="1">
    <source>
        <dbReference type="ARBA" id="ARBA00006484"/>
    </source>
</evidence>
<dbReference type="Pfam" id="PF13561">
    <property type="entry name" value="adh_short_C2"/>
    <property type="match status" value="1"/>
</dbReference>
<gene>
    <name evidence="3" type="ORF">DW322_18850</name>
</gene>
<dbReference type="PRINTS" id="PR00080">
    <property type="entry name" value="SDRFAMILY"/>
</dbReference>
<comment type="similarity">
    <text evidence="1">Belongs to the short-chain dehydrogenases/reductases (SDR) family.</text>
</comment>
<dbReference type="PANTHER" id="PTHR43669">
    <property type="entry name" value="5-KETO-D-GLUCONATE 5-REDUCTASE"/>
    <property type="match status" value="1"/>
</dbReference>
<dbReference type="FunFam" id="3.40.50.720:FF:000084">
    <property type="entry name" value="Short-chain dehydrogenase reductase"/>
    <property type="match status" value="1"/>
</dbReference>